<organism evidence="2 3">
    <name type="scientific">Rugamonas rubra</name>
    <dbReference type="NCBI Taxonomy" id="758825"/>
    <lineage>
        <taxon>Bacteria</taxon>
        <taxon>Pseudomonadati</taxon>
        <taxon>Pseudomonadota</taxon>
        <taxon>Betaproteobacteria</taxon>
        <taxon>Burkholderiales</taxon>
        <taxon>Oxalobacteraceae</taxon>
        <taxon>Telluria group</taxon>
        <taxon>Rugamonas</taxon>
    </lineage>
</organism>
<evidence type="ECO:0000313" key="3">
    <source>
        <dbReference type="Proteomes" id="UP000199470"/>
    </source>
</evidence>
<dbReference type="RefSeq" id="WP_093390571.1">
    <property type="nucleotide sequence ID" value="NZ_FOTW01000030.1"/>
</dbReference>
<feature type="coiled-coil region" evidence="1">
    <location>
        <begin position="417"/>
        <end position="483"/>
    </location>
</feature>
<accession>A0A1I4TCN2</accession>
<evidence type="ECO:0000256" key="1">
    <source>
        <dbReference type="SAM" id="Coils"/>
    </source>
</evidence>
<dbReference type="AlphaFoldDB" id="A0A1I4TCN2"/>
<dbReference type="EMBL" id="FOTW01000030">
    <property type="protein sequence ID" value="SFM74452.1"/>
    <property type="molecule type" value="Genomic_DNA"/>
</dbReference>
<reference evidence="2 3" key="1">
    <citation type="submission" date="2016-10" db="EMBL/GenBank/DDBJ databases">
        <authorList>
            <person name="de Groot N.N."/>
        </authorList>
    </citation>
    <scope>NUCLEOTIDE SEQUENCE [LARGE SCALE GENOMIC DNA]</scope>
    <source>
        <strain evidence="2 3">ATCC 43154</strain>
    </source>
</reference>
<proteinExistence type="predicted"/>
<dbReference type="Proteomes" id="UP000199470">
    <property type="component" value="Unassembled WGS sequence"/>
</dbReference>
<sequence>MFQMFGFGGVKCPRCEHKNDDQSGYCNHCGLTLGATRNEPVLRDNRWIPADDELAVYFGVRELSGIFTKTLRVPATARAYILQADKATEVPQGEYEIEGFFTRLNHLLRSQHAEILITRSTPLPAEFAFDDLQTAEHLKISARFSVGLKVENVAAFAQHFMTVPGSVTTRHLHDLLAPSVRQLASEFVGARSMRDMAHNAELRAQLDERLQNALKLRLAEYGLAVSQVETAALRHDKFDHNRERIGTLWLVADERHVQLEHVKQLDQIYDEEEWQAIWREEQKQRSELRRAELRQDASVRKAELALQEAERVQALRAREVDLYGRIIESKTRKVALERGAGTTLAELEHELARNKAHRVGDTADWEHVRQLAQIKMRTELEVTQQAAAQERQLAQQNFSQQLRQQAIQNQIAQALLIEDESRRRAELARLRQREDEEGKRQAQMEAEQHVAHFQGLALANAARRREAERVQEWEDQLALARQRELLRGDAVKDAANTVQVAEINDKIEQLRRSGAQADAVAQYEKLLRTIEADGIHARQIQANAKQAMLDQLAVDEQRQMLAQKEHEAQWQRELKAREHERDERFARWKGDYDLLLAQQQHEIQRIGAIGALSDSGKVATAAAPNAAALTQIMKLQIQGGMSAEQIQALAQVVAAEHGVTPQEAARQAQERVLEERALREADMDKDRRHQLDLLNLQISAGANALNTQSQLGIGVAQAQGGGAIHHHHAVQAPALAAHLVPELPKYCSNGHPTRPGHPFDKFCAECGVPLQP</sequence>
<protein>
    <recommendedName>
        <fullName evidence="4">Band 7 domain-containing protein</fullName>
    </recommendedName>
</protein>
<gene>
    <name evidence="2" type="ORF">SAMN02982985_05167</name>
</gene>
<keyword evidence="1" id="KW-0175">Coiled coil</keyword>
<evidence type="ECO:0008006" key="4">
    <source>
        <dbReference type="Google" id="ProtNLM"/>
    </source>
</evidence>
<dbReference type="STRING" id="758825.SAMN02982985_05167"/>
<name>A0A1I4TCN2_9BURK</name>
<keyword evidence="3" id="KW-1185">Reference proteome</keyword>
<dbReference type="OrthoDB" id="8732202at2"/>
<evidence type="ECO:0000313" key="2">
    <source>
        <dbReference type="EMBL" id="SFM74452.1"/>
    </source>
</evidence>